<name>A0A8J6DXP5_9EUKA</name>
<protein>
    <submittedName>
        <fullName evidence="1">Uncharacterized protein</fullName>
    </submittedName>
</protein>
<gene>
    <name evidence="1" type="ORF">J8273_6982</name>
</gene>
<sequence length="243" mass="26805">MPLQRIFDAIEQGHLHQASVYMDVVKCRQVLGLVAFCQFALAGVVSHLKIRLRPTLTDGDIVSAALQSGDISLTGNGRYSAGLVAAVRAAANVGSDTTARGYLNRLMILVFSPDNFRVALFGISRGIGAPIAFWAMLVDELCRDGHLPAIGDEIHWEPLQVSDPDRYYTVTCVVRHEFLKTTRGPGTFALILQYEGYSGLSIVWLNADLCLVRCVRDYLAEHDLERHADASWLVELTDTEELS</sequence>
<comment type="caution">
    <text evidence="1">The sequence shown here is derived from an EMBL/GenBank/DDBJ whole genome shotgun (WGS) entry which is preliminary data.</text>
</comment>
<organism evidence="1 2">
    <name type="scientific">Carpediemonas membranifera</name>
    <dbReference type="NCBI Taxonomy" id="201153"/>
    <lineage>
        <taxon>Eukaryota</taxon>
        <taxon>Metamonada</taxon>
        <taxon>Carpediemonas-like organisms</taxon>
        <taxon>Carpediemonas</taxon>
    </lineage>
</organism>
<evidence type="ECO:0000313" key="1">
    <source>
        <dbReference type="EMBL" id="KAG9390729.1"/>
    </source>
</evidence>
<reference evidence="1" key="1">
    <citation type="submission" date="2021-05" db="EMBL/GenBank/DDBJ databases">
        <title>A free-living protist that lacks canonical eukaryotic 1 DNA replication and segregation systems.</title>
        <authorList>
            <person name="Salas-Leiva D.E."/>
            <person name="Tromer E.C."/>
            <person name="Curtis B.A."/>
            <person name="Jerlstrom-Hultqvist J."/>
            <person name="Kolisko M."/>
            <person name="Yi Z."/>
            <person name="Salas-Leiva J.S."/>
            <person name="Gallot-Lavallee L."/>
            <person name="Kops G.J.P.L."/>
            <person name="Archibald J.M."/>
            <person name="Simpson A.G.B."/>
            <person name="Roger A.J."/>
        </authorList>
    </citation>
    <scope>NUCLEOTIDE SEQUENCE</scope>
    <source>
        <strain evidence="1">BICM</strain>
    </source>
</reference>
<proteinExistence type="predicted"/>
<dbReference type="EMBL" id="JAHDYR010000062">
    <property type="protein sequence ID" value="KAG9390729.1"/>
    <property type="molecule type" value="Genomic_DNA"/>
</dbReference>
<keyword evidence="2" id="KW-1185">Reference proteome</keyword>
<accession>A0A8J6DXP5</accession>
<evidence type="ECO:0000313" key="2">
    <source>
        <dbReference type="Proteomes" id="UP000717585"/>
    </source>
</evidence>
<dbReference type="AlphaFoldDB" id="A0A8J6DXP5"/>
<dbReference type="Proteomes" id="UP000717585">
    <property type="component" value="Unassembled WGS sequence"/>
</dbReference>